<evidence type="ECO:0000256" key="2">
    <source>
        <dbReference type="ARBA" id="ARBA00023015"/>
    </source>
</evidence>
<dbReference type="PANTHER" id="PTHR30419:SF8">
    <property type="entry name" value="NITROGEN ASSIMILATION TRANSCRIPTIONAL ACTIVATOR-RELATED"/>
    <property type="match status" value="1"/>
</dbReference>
<dbReference type="Proteomes" id="UP000294547">
    <property type="component" value="Unassembled WGS sequence"/>
</dbReference>
<dbReference type="Gene3D" id="3.40.190.10">
    <property type="entry name" value="Periplasmic binding protein-like II"/>
    <property type="match status" value="2"/>
</dbReference>
<keyword evidence="2" id="KW-0805">Transcription regulation</keyword>
<dbReference type="PANTHER" id="PTHR30419">
    <property type="entry name" value="HTH-TYPE TRANSCRIPTIONAL REGULATOR YBHD"/>
    <property type="match status" value="1"/>
</dbReference>
<organism evidence="7 8">
    <name type="scientific">Oharaeibacter diazotrophicus</name>
    <dbReference type="NCBI Taxonomy" id="1920512"/>
    <lineage>
        <taxon>Bacteria</taxon>
        <taxon>Pseudomonadati</taxon>
        <taxon>Pseudomonadota</taxon>
        <taxon>Alphaproteobacteria</taxon>
        <taxon>Hyphomicrobiales</taxon>
        <taxon>Pleomorphomonadaceae</taxon>
        <taxon>Oharaeibacter</taxon>
    </lineage>
</organism>
<accession>A0A4V3CWR2</accession>
<dbReference type="PROSITE" id="PS50931">
    <property type="entry name" value="HTH_LYSR"/>
    <property type="match status" value="1"/>
</dbReference>
<dbReference type="AlphaFoldDB" id="A0A4V3CWR2"/>
<dbReference type="InterPro" id="IPR050950">
    <property type="entry name" value="HTH-type_LysR_regulators"/>
</dbReference>
<dbReference type="GO" id="GO:0005829">
    <property type="term" value="C:cytosol"/>
    <property type="evidence" value="ECO:0007669"/>
    <property type="project" value="TreeGrafter"/>
</dbReference>
<keyword evidence="4" id="KW-0804">Transcription</keyword>
<dbReference type="InterPro" id="IPR036390">
    <property type="entry name" value="WH_DNA-bd_sf"/>
</dbReference>
<keyword evidence="3 7" id="KW-0238">DNA-binding</keyword>
<dbReference type="InterPro" id="IPR005119">
    <property type="entry name" value="LysR_subst-bd"/>
</dbReference>
<dbReference type="PRINTS" id="PR00039">
    <property type="entry name" value="HTHLYSR"/>
</dbReference>
<evidence type="ECO:0000256" key="3">
    <source>
        <dbReference type="ARBA" id="ARBA00023125"/>
    </source>
</evidence>
<proteinExistence type="inferred from homology"/>
<dbReference type="EMBL" id="SNXY01000006">
    <property type="protein sequence ID" value="TDP87368.1"/>
    <property type="molecule type" value="Genomic_DNA"/>
</dbReference>
<dbReference type="GO" id="GO:0003700">
    <property type="term" value="F:DNA-binding transcription factor activity"/>
    <property type="evidence" value="ECO:0007669"/>
    <property type="project" value="InterPro"/>
</dbReference>
<sequence>METSPPRPPRTADKSPGRRVAATPPGDRLLRSGLKVKHLLLLVALDDHRKLHRAAEAMNLSQPAASKMLGEIEKMVGAAMFERLPRGIEPTRYGEALIRRSRTVLAELGQAGTEITALRVGEGGAVAIGTVMSPAAEIMVDAIERVRARMPRVQITVQVDTSDVLAGHLTASRLDFMIGRIPPGVDPSPFVYREIREETAALLVRAEHPLAGRAAVRPEDLYDRDWVMQARGSLLRRSLEALLRRHGVPPPVRVIDTPSVMMATLLVARTDSILPVAEPVADLFLAAGRFVKLSLTEKLTVEPYGLIRIAGRPLSPAAAAFYATLEDLVWGLPAPVEGEPAA</sequence>
<evidence type="ECO:0000256" key="5">
    <source>
        <dbReference type="SAM" id="MobiDB-lite"/>
    </source>
</evidence>
<dbReference type="Pfam" id="PF00126">
    <property type="entry name" value="HTH_1"/>
    <property type="match status" value="1"/>
</dbReference>
<keyword evidence="8" id="KW-1185">Reference proteome</keyword>
<dbReference type="SUPFAM" id="SSF46785">
    <property type="entry name" value="Winged helix' DNA-binding domain"/>
    <property type="match status" value="1"/>
</dbReference>
<evidence type="ECO:0000256" key="1">
    <source>
        <dbReference type="ARBA" id="ARBA00009437"/>
    </source>
</evidence>
<reference evidence="7 8" key="1">
    <citation type="submission" date="2019-03" db="EMBL/GenBank/DDBJ databases">
        <title>Genomic Encyclopedia of Type Strains, Phase IV (KMG-IV): sequencing the most valuable type-strain genomes for metagenomic binning, comparative biology and taxonomic classification.</title>
        <authorList>
            <person name="Goeker M."/>
        </authorList>
    </citation>
    <scope>NUCLEOTIDE SEQUENCE [LARGE SCALE GENOMIC DNA]</scope>
    <source>
        <strain evidence="7 8">DSM 102969</strain>
    </source>
</reference>
<dbReference type="RefSeq" id="WP_165644409.1">
    <property type="nucleotide sequence ID" value="NZ_BSPM01000008.1"/>
</dbReference>
<gene>
    <name evidence="7" type="ORF">EDD54_1262</name>
</gene>
<dbReference type="SUPFAM" id="SSF53850">
    <property type="entry name" value="Periplasmic binding protein-like II"/>
    <property type="match status" value="1"/>
</dbReference>
<name>A0A4V3CWR2_9HYPH</name>
<evidence type="ECO:0000259" key="6">
    <source>
        <dbReference type="PROSITE" id="PS50931"/>
    </source>
</evidence>
<protein>
    <submittedName>
        <fullName evidence="7">DNA-binding transcriptional LysR family regulator</fullName>
    </submittedName>
</protein>
<feature type="region of interest" description="Disordered" evidence="5">
    <location>
        <begin position="1"/>
        <end position="28"/>
    </location>
</feature>
<dbReference type="Pfam" id="PF03466">
    <property type="entry name" value="LysR_substrate"/>
    <property type="match status" value="1"/>
</dbReference>
<evidence type="ECO:0000313" key="7">
    <source>
        <dbReference type="EMBL" id="TDP87368.1"/>
    </source>
</evidence>
<dbReference type="InterPro" id="IPR036388">
    <property type="entry name" value="WH-like_DNA-bd_sf"/>
</dbReference>
<feature type="domain" description="HTH lysR-type" evidence="6">
    <location>
        <begin position="34"/>
        <end position="91"/>
    </location>
</feature>
<comment type="similarity">
    <text evidence="1">Belongs to the LysR transcriptional regulatory family.</text>
</comment>
<dbReference type="InterPro" id="IPR000847">
    <property type="entry name" value="LysR_HTH_N"/>
</dbReference>
<evidence type="ECO:0000313" key="8">
    <source>
        <dbReference type="Proteomes" id="UP000294547"/>
    </source>
</evidence>
<comment type="caution">
    <text evidence="7">The sequence shown here is derived from an EMBL/GenBank/DDBJ whole genome shotgun (WGS) entry which is preliminary data.</text>
</comment>
<dbReference type="GO" id="GO:0003677">
    <property type="term" value="F:DNA binding"/>
    <property type="evidence" value="ECO:0007669"/>
    <property type="project" value="UniProtKB-KW"/>
</dbReference>
<dbReference type="Gene3D" id="1.10.10.10">
    <property type="entry name" value="Winged helix-like DNA-binding domain superfamily/Winged helix DNA-binding domain"/>
    <property type="match status" value="1"/>
</dbReference>
<evidence type="ECO:0000256" key="4">
    <source>
        <dbReference type="ARBA" id="ARBA00023163"/>
    </source>
</evidence>